<proteinExistence type="predicted"/>
<sequence length="380" mass="41125">TVDAEEVPIVTKLTDDEQMPMDTKEVPVVIKLGPESDADLPRSRCDNNMWSSYVNLMMLRSQSTPPCTLIAQSGLNTLERNDDKVLIDKPEDADESQHHASVNTVIKSFVDAQGDTVIGDKQEVKMSDTAIQLETSELLEPLDKNATSSFSSDVNPVLESSLPVEKEMSSALPDPHRGQQELQDKEPTLVDSSQSSLFTSADVSVTKSEHLEPSSVSSYQELENDAVSSITPGLHIQKSQVVEQGASDLAESIFLKVSPSPTLNAEDSQEGPAQGFEMPTAIEKPEDKVTAAPEQKESAQGIPSSSVEVNASEEGIASNTLLDHSRAQEEELANASQVSKSIKTIDLVKVGIPSLGKRDNSIMKLNNRIIALEQNVSMTK</sequence>
<dbReference type="VEuPathDB" id="VectorBase:BGLAX_048803"/>
<gene>
    <name evidence="2" type="primary">106075672</name>
</gene>
<dbReference type="VEuPathDB" id="VectorBase:BGLB019921"/>
<evidence type="ECO:0000313" key="3">
    <source>
        <dbReference type="Proteomes" id="UP000076420"/>
    </source>
</evidence>
<feature type="region of interest" description="Disordered" evidence="1">
    <location>
        <begin position="162"/>
        <end position="196"/>
    </location>
</feature>
<feature type="region of interest" description="Disordered" evidence="1">
    <location>
        <begin position="201"/>
        <end position="220"/>
    </location>
</feature>
<organism evidence="2 3">
    <name type="scientific">Biomphalaria glabrata</name>
    <name type="common">Bloodfluke planorb</name>
    <name type="synonym">Freshwater snail</name>
    <dbReference type="NCBI Taxonomy" id="6526"/>
    <lineage>
        <taxon>Eukaryota</taxon>
        <taxon>Metazoa</taxon>
        <taxon>Spiralia</taxon>
        <taxon>Lophotrochozoa</taxon>
        <taxon>Mollusca</taxon>
        <taxon>Gastropoda</taxon>
        <taxon>Heterobranchia</taxon>
        <taxon>Euthyneura</taxon>
        <taxon>Panpulmonata</taxon>
        <taxon>Hygrophila</taxon>
        <taxon>Lymnaeoidea</taxon>
        <taxon>Planorbidae</taxon>
        <taxon>Biomphalaria</taxon>
    </lineage>
</organism>
<evidence type="ECO:0000313" key="2">
    <source>
        <dbReference type="EnsemblMetazoa" id="BGLB019921-PA"/>
    </source>
</evidence>
<dbReference type="KEGG" id="bgt:106075672"/>
<protein>
    <submittedName>
        <fullName evidence="2">Uncharacterized protein</fullName>
    </submittedName>
</protein>
<accession>A0A2C9KI44</accession>
<feature type="compositionally biased region" description="Basic and acidic residues" evidence="1">
    <location>
        <begin position="283"/>
        <end position="297"/>
    </location>
</feature>
<dbReference type="Proteomes" id="UP000076420">
    <property type="component" value="Unassembled WGS sequence"/>
</dbReference>
<feature type="compositionally biased region" description="Basic and acidic residues" evidence="1">
    <location>
        <begin position="164"/>
        <end position="188"/>
    </location>
</feature>
<dbReference type="EnsemblMetazoa" id="BGLB019921-RA">
    <property type="protein sequence ID" value="BGLB019921-PA"/>
    <property type="gene ID" value="BGLB019921"/>
</dbReference>
<evidence type="ECO:0000256" key="1">
    <source>
        <dbReference type="SAM" id="MobiDB-lite"/>
    </source>
</evidence>
<name>A0A2C9KI44_BIOGL</name>
<dbReference type="AlphaFoldDB" id="A0A2C9KI44"/>
<reference evidence="2" key="1">
    <citation type="submission" date="2020-05" db="UniProtKB">
        <authorList>
            <consortium name="EnsemblMetazoa"/>
        </authorList>
    </citation>
    <scope>IDENTIFICATION</scope>
    <source>
        <strain evidence="2">BB02</strain>
    </source>
</reference>
<feature type="region of interest" description="Disordered" evidence="1">
    <location>
        <begin position="260"/>
        <end position="311"/>
    </location>
</feature>